<keyword evidence="1" id="KW-0812">Transmembrane</keyword>
<feature type="transmembrane region" description="Helical" evidence="1">
    <location>
        <begin position="115"/>
        <end position="132"/>
    </location>
</feature>
<proteinExistence type="predicted"/>
<dbReference type="PANTHER" id="PTHR20992:SF9">
    <property type="entry name" value="AT15442P-RELATED"/>
    <property type="match status" value="1"/>
</dbReference>
<evidence type="ECO:0000256" key="1">
    <source>
        <dbReference type="SAM" id="Phobius"/>
    </source>
</evidence>
<keyword evidence="3" id="KW-1185">Reference proteome</keyword>
<accession>A0ABS3JQY1</accession>
<reference evidence="2 3" key="1">
    <citation type="submission" date="2021-03" db="EMBL/GenBank/DDBJ databases">
        <title>Fibrella sp. HMF5405 genome sequencing and assembly.</title>
        <authorList>
            <person name="Kang H."/>
            <person name="Kim H."/>
            <person name="Bae S."/>
            <person name="Joh K."/>
        </authorList>
    </citation>
    <scope>NUCLEOTIDE SEQUENCE [LARGE SCALE GENOMIC DNA]</scope>
    <source>
        <strain evidence="2 3">HMF5405</strain>
    </source>
</reference>
<feature type="transmembrane region" description="Helical" evidence="1">
    <location>
        <begin position="246"/>
        <end position="267"/>
    </location>
</feature>
<gene>
    <name evidence="2" type="ORF">J2I46_27720</name>
</gene>
<dbReference type="InterPro" id="IPR005240">
    <property type="entry name" value="DUF389"/>
</dbReference>
<feature type="transmembrane region" description="Helical" evidence="1">
    <location>
        <begin position="138"/>
        <end position="155"/>
    </location>
</feature>
<feature type="transmembrane region" description="Helical" evidence="1">
    <location>
        <begin position="176"/>
        <end position="194"/>
    </location>
</feature>
<organism evidence="2 3">
    <name type="scientific">Fibrella forsythiae</name>
    <dbReference type="NCBI Taxonomy" id="2817061"/>
    <lineage>
        <taxon>Bacteria</taxon>
        <taxon>Pseudomonadati</taxon>
        <taxon>Bacteroidota</taxon>
        <taxon>Cytophagia</taxon>
        <taxon>Cytophagales</taxon>
        <taxon>Spirosomataceae</taxon>
        <taxon>Fibrella</taxon>
    </lineage>
</organism>
<name>A0ABS3JQY1_9BACT</name>
<dbReference type="RefSeq" id="WP_207332355.1">
    <property type="nucleotide sequence ID" value="NZ_JAFMYW010000011.1"/>
</dbReference>
<feature type="transmembrane region" description="Helical" evidence="1">
    <location>
        <begin position="279"/>
        <end position="296"/>
    </location>
</feature>
<dbReference type="EMBL" id="JAFMYW010000011">
    <property type="protein sequence ID" value="MBO0952403.1"/>
    <property type="molecule type" value="Genomic_DNA"/>
</dbReference>
<dbReference type="Proteomes" id="UP000664628">
    <property type="component" value="Unassembled WGS sequence"/>
</dbReference>
<evidence type="ECO:0000313" key="3">
    <source>
        <dbReference type="Proteomes" id="UP000664628"/>
    </source>
</evidence>
<keyword evidence="1" id="KW-0472">Membrane</keyword>
<sequence>MHRTFNVSIPPSCTGPLIDQLQAMPDVIGLSVERGTSLKPAGDVLILQVLNRGTDDVLQCIATRCQGQPFSIATSELASLIDPSNHYRIEKDYDEAIWEEMEAGLRHNGRLTPNYIALMGIGGMIAAVGLVSEPAPQAVSFVAAAVLAPGFDPLAKVSLGITNRRAHLVLYGIRNSLLGYLTLIIVAGLSFWLMQLTGATTVHEFTSNPEIESLSNPGTKQYMLSLGGALAGAIIVASYRDSFIAGAMMALASIHSAAMIGVSIAASDWGNAWQGTERFGVDVLVVLISCYAVFGLKQRFVHRRQPIV</sequence>
<feature type="transmembrane region" description="Helical" evidence="1">
    <location>
        <begin position="222"/>
        <end position="239"/>
    </location>
</feature>
<dbReference type="PANTHER" id="PTHR20992">
    <property type="entry name" value="AT15442P-RELATED"/>
    <property type="match status" value="1"/>
</dbReference>
<evidence type="ECO:0000313" key="2">
    <source>
        <dbReference type="EMBL" id="MBO0952403.1"/>
    </source>
</evidence>
<dbReference type="Pfam" id="PF04087">
    <property type="entry name" value="DUF389"/>
    <property type="match status" value="1"/>
</dbReference>
<protein>
    <submittedName>
        <fullName evidence="2">DUF389 domain-containing protein</fullName>
    </submittedName>
</protein>
<comment type="caution">
    <text evidence="2">The sequence shown here is derived from an EMBL/GenBank/DDBJ whole genome shotgun (WGS) entry which is preliminary data.</text>
</comment>
<keyword evidence="1" id="KW-1133">Transmembrane helix</keyword>